<dbReference type="Gene3D" id="2.160.20.80">
    <property type="entry name" value="E3 ubiquitin-protein ligase SopA"/>
    <property type="match status" value="2"/>
</dbReference>
<proteinExistence type="predicted"/>
<dbReference type="PANTHER" id="PTHR14136">
    <property type="entry name" value="BTB_POZ DOMAIN-CONTAINING PROTEIN KCTD9"/>
    <property type="match status" value="1"/>
</dbReference>
<dbReference type="EMBL" id="JAGSOY010000016">
    <property type="protein sequence ID" value="MBU2711206.1"/>
    <property type="molecule type" value="Genomic_DNA"/>
</dbReference>
<evidence type="ECO:0000256" key="1">
    <source>
        <dbReference type="SAM" id="MobiDB-lite"/>
    </source>
</evidence>
<protein>
    <submittedName>
        <fullName evidence="3">DUF2169 domain-containing protein</fullName>
    </submittedName>
</protein>
<comment type="caution">
    <text evidence="3">The sequence shown here is derived from an EMBL/GenBank/DDBJ whole genome shotgun (WGS) entry which is preliminary data.</text>
</comment>
<evidence type="ECO:0000259" key="2">
    <source>
        <dbReference type="Pfam" id="PF09937"/>
    </source>
</evidence>
<dbReference type="Pfam" id="PF00805">
    <property type="entry name" value="Pentapeptide"/>
    <property type="match status" value="3"/>
</dbReference>
<dbReference type="InterPro" id="IPR051082">
    <property type="entry name" value="Pentapeptide-BTB/POZ_domain"/>
</dbReference>
<evidence type="ECO:0000313" key="4">
    <source>
        <dbReference type="Proteomes" id="UP000690515"/>
    </source>
</evidence>
<feature type="compositionally biased region" description="Polar residues" evidence="1">
    <location>
        <begin position="506"/>
        <end position="527"/>
    </location>
</feature>
<reference evidence="3 4" key="1">
    <citation type="submission" date="2021-04" db="EMBL/GenBank/DDBJ databases">
        <authorList>
            <person name="Pira H."/>
            <person name="Risdian C."/>
            <person name="Wink J."/>
        </authorList>
    </citation>
    <scope>NUCLEOTIDE SEQUENCE [LARGE SCALE GENOMIC DNA]</scope>
    <source>
        <strain evidence="3 4">WH53</strain>
    </source>
</reference>
<dbReference type="Proteomes" id="UP000690515">
    <property type="component" value="Unassembled WGS sequence"/>
</dbReference>
<feature type="compositionally biased region" description="Polar residues" evidence="1">
    <location>
        <begin position="380"/>
        <end position="394"/>
    </location>
</feature>
<dbReference type="Pfam" id="PF09937">
    <property type="entry name" value="DUF2169"/>
    <property type="match status" value="1"/>
</dbReference>
<dbReference type="SUPFAM" id="SSF141571">
    <property type="entry name" value="Pentapeptide repeat-like"/>
    <property type="match status" value="2"/>
</dbReference>
<organism evidence="3 4">
    <name type="scientific">Zooshikella harenae</name>
    <dbReference type="NCBI Taxonomy" id="2827238"/>
    <lineage>
        <taxon>Bacteria</taxon>
        <taxon>Pseudomonadati</taxon>
        <taxon>Pseudomonadota</taxon>
        <taxon>Gammaproteobacteria</taxon>
        <taxon>Oceanospirillales</taxon>
        <taxon>Zooshikellaceae</taxon>
        <taxon>Zooshikella</taxon>
    </lineage>
</organism>
<gene>
    <name evidence="3" type="ORF">KCG35_09045</name>
</gene>
<dbReference type="InterPro" id="IPR001646">
    <property type="entry name" value="5peptide_repeat"/>
</dbReference>
<evidence type="ECO:0000313" key="3">
    <source>
        <dbReference type="EMBL" id="MBU2711206.1"/>
    </source>
</evidence>
<dbReference type="InterPro" id="IPR018683">
    <property type="entry name" value="DUF2169"/>
</dbReference>
<accession>A0ABS5ZAW6</accession>
<dbReference type="PANTHER" id="PTHR14136:SF17">
    <property type="entry name" value="BTB_POZ DOMAIN-CONTAINING PROTEIN KCTD9"/>
    <property type="match status" value="1"/>
</dbReference>
<feature type="domain" description="DUF2169" evidence="2">
    <location>
        <begin position="25"/>
        <end position="312"/>
    </location>
</feature>
<name>A0ABS5ZAW6_9GAMM</name>
<feature type="region of interest" description="Disordered" evidence="1">
    <location>
        <begin position="506"/>
        <end position="553"/>
    </location>
</feature>
<feature type="compositionally biased region" description="Basic and acidic residues" evidence="1">
    <location>
        <begin position="532"/>
        <end position="545"/>
    </location>
</feature>
<sequence length="902" mass="101284">MSDEAMQVIKPHSLSLLHKPLRMQQRDRWVLAVLGFFPLSQPCACFLSEQKGWPDWVKHLPKQCPPDELLIKPVGEWLLAGQGYAPHEPVSSLMVGVQVGSLVKNLRLVGDRQWHYNLAGQVVFTEPLPFQQQPIDYAHSFGGKGYKENPLGVGFIPASQSRWQGPAQGKLPNIEDPDTAITKPWQHYEPVSFLPLDLSWPQRQRWAGTYDQQWIAQNFPGLADNADPRLGNRAAIDQQLKQGFWQGGEPFSLTHLHPTLPVIEGTLPTFRVRSWVRQQSEDTSTSDIHELSLNLDTIWFIPEADLGVAIYRGTCQLNHPDAEDIQQVLLAYEHGEEPVRPYHHYQPLLETEGQSLEEQVCRRMNESLLLPSFIKPLQSKPVSTSASDQQPSTETKAETQKAAMQGYVEQLVNDQLKTKEVPKVAAPSVGNNAVKALPSAMDTKPLKISPPSWSAVQQGKQDLYQWLKQTRAVAEGYKAQAKHQQQQARAALTPLKDIAIEQIGEKNSLSQGSKQDPWQQLEASSPASADAEINHESDESVKKADASSAPDRLQLAKWKQQTDRGRYQARLHSPTVIVVDDQLDSKTKRHFIVTHLQQNFSLKGMDCSGADLRGIDLQGVDAQEAMFENCNLQGVNCSAGDFRGAVFTGTNLAAANFSRCQLQHANLSQVTAHDTCFEGAVLDHGLAEQADFTRANCQGVQAKHWRARALVCPNSQWQSAVLADVLLLGAQGTASQWQQSQWHQVIAYQADFNFVNWQQTRFSRCVLMGAKIEQANCQQAHWQQVFCGSASCHNWQGSGLQAYQCSWRESQLQGSQLQQAQFAYCDFSLSDLSNCQASDSHWYRCLFGHTQLQKSEFTRANFLQSRCRSSQWYQCELTNASLIQTDFTHVRLEDCLLTDVYR</sequence>
<feature type="region of interest" description="Disordered" evidence="1">
    <location>
        <begin position="379"/>
        <end position="402"/>
    </location>
</feature>
<keyword evidence="4" id="KW-1185">Reference proteome</keyword>
<dbReference type="RefSeq" id="WP_215819369.1">
    <property type="nucleotide sequence ID" value="NZ_JAGSOY010000016.1"/>
</dbReference>